<reference evidence="14" key="1">
    <citation type="submission" date="2023-01" db="EMBL/GenBank/DDBJ databases">
        <title>The diversity of Class Acidimicrobiia in South China Sea sediment environments and the proposal of Iamia marina sp. nov., a novel species of the genus Iamia.</title>
        <authorList>
            <person name="He Y."/>
            <person name="Tian X."/>
        </authorList>
    </citation>
    <scope>NUCLEOTIDE SEQUENCE</scope>
    <source>
        <strain evidence="14">DSM 19957</strain>
    </source>
</reference>
<name>A0AAF0BVI1_9ACTN</name>
<evidence type="ECO:0000256" key="10">
    <source>
        <dbReference type="PROSITE-ProRule" id="PRU10141"/>
    </source>
</evidence>
<keyword evidence="3" id="KW-0808">Transferase</keyword>
<evidence type="ECO:0000256" key="3">
    <source>
        <dbReference type="ARBA" id="ARBA00022679"/>
    </source>
</evidence>
<dbReference type="SMART" id="SM00220">
    <property type="entry name" value="S_TKc"/>
    <property type="match status" value="1"/>
</dbReference>
<dbReference type="Gene3D" id="3.30.10.20">
    <property type="match status" value="4"/>
</dbReference>
<comment type="catalytic activity">
    <reaction evidence="8">
        <text>L-threonyl-[protein] + ATP = O-phospho-L-threonyl-[protein] + ADP + H(+)</text>
        <dbReference type="Rhea" id="RHEA:46608"/>
        <dbReference type="Rhea" id="RHEA-COMP:11060"/>
        <dbReference type="Rhea" id="RHEA-COMP:11605"/>
        <dbReference type="ChEBI" id="CHEBI:15378"/>
        <dbReference type="ChEBI" id="CHEBI:30013"/>
        <dbReference type="ChEBI" id="CHEBI:30616"/>
        <dbReference type="ChEBI" id="CHEBI:61977"/>
        <dbReference type="ChEBI" id="CHEBI:456216"/>
        <dbReference type="EC" id="2.7.11.1"/>
    </reaction>
</comment>
<dbReference type="PROSITE" id="PS00107">
    <property type="entry name" value="PROTEIN_KINASE_ATP"/>
    <property type="match status" value="1"/>
</dbReference>
<evidence type="ECO:0000259" key="12">
    <source>
        <dbReference type="PROSITE" id="PS50011"/>
    </source>
</evidence>
<dbReference type="PROSITE" id="PS50011">
    <property type="entry name" value="PROTEIN_KINASE_DOM"/>
    <property type="match status" value="1"/>
</dbReference>
<dbReference type="InterPro" id="IPR008271">
    <property type="entry name" value="Ser/Thr_kinase_AS"/>
</dbReference>
<dbReference type="GO" id="GO:0004674">
    <property type="term" value="F:protein serine/threonine kinase activity"/>
    <property type="evidence" value="ECO:0007669"/>
    <property type="project" value="UniProtKB-KW"/>
</dbReference>
<dbReference type="CDD" id="cd06577">
    <property type="entry name" value="PASTA_pknB"/>
    <property type="match status" value="3"/>
</dbReference>
<dbReference type="PROSITE" id="PS00108">
    <property type="entry name" value="PROTEIN_KINASE_ST"/>
    <property type="match status" value="1"/>
</dbReference>
<feature type="compositionally biased region" description="Acidic residues" evidence="11">
    <location>
        <begin position="460"/>
        <end position="475"/>
    </location>
</feature>
<dbReference type="GO" id="GO:0005524">
    <property type="term" value="F:ATP binding"/>
    <property type="evidence" value="ECO:0007669"/>
    <property type="project" value="UniProtKB-UniRule"/>
</dbReference>
<protein>
    <recommendedName>
        <fullName evidence="1">non-specific serine/threonine protein kinase</fullName>
        <ecNumber evidence="1">2.7.11.1</ecNumber>
    </recommendedName>
</protein>
<evidence type="ECO:0000313" key="15">
    <source>
        <dbReference type="Proteomes" id="UP001216390"/>
    </source>
</evidence>
<evidence type="ECO:0000313" key="14">
    <source>
        <dbReference type="EMBL" id="WCO66399.1"/>
    </source>
</evidence>
<dbReference type="Proteomes" id="UP001216390">
    <property type="component" value="Chromosome"/>
</dbReference>
<dbReference type="SMART" id="SM00740">
    <property type="entry name" value="PASTA"/>
    <property type="match status" value="4"/>
</dbReference>
<keyword evidence="6" id="KW-0418">Kinase</keyword>
<dbReference type="InterPro" id="IPR000719">
    <property type="entry name" value="Prot_kinase_dom"/>
</dbReference>
<evidence type="ECO:0000256" key="4">
    <source>
        <dbReference type="ARBA" id="ARBA00022737"/>
    </source>
</evidence>
<dbReference type="PROSITE" id="PS51178">
    <property type="entry name" value="PASTA"/>
    <property type="match status" value="3"/>
</dbReference>
<dbReference type="Gene3D" id="1.10.510.10">
    <property type="entry name" value="Transferase(Phosphotransferase) domain 1"/>
    <property type="match status" value="1"/>
</dbReference>
<dbReference type="AlphaFoldDB" id="A0AAF0BVI1"/>
<feature type="domain" description="PASTA" evidence="13">
    <location>
        <begin position="718"/>
        <end position="780"/>
    </location>
</feature>
<feature type="region of interest" description="Disordered" evidence="11">
    <location>
        <begin position="332"/>
        <end position="485"/>
    </location>
</feature>
<dbReference type="KEGG" id="ima:PO878_18025"/>
<evidence type="ECO:0000256" key="6">
    <source>
        <dbReference type="ARBA" id="ARBA00022777"/>
    </source>
</evidence>
<dbReference type="PANTHER" id="PTHR43289:SF6">
    <property type="entry name" value="SERINE_THREONINE-PROTEIN KINASE NEKL-3"/>
    <property type="match status" value="1"/>
</dbReference>
<dbReference type="EMBL" id="CP116942">
    <property type="protein sequence ID" value="WCO66399.1"/>
    <property type="molecule type" value="Genomic_DNA"/>
</dbReference>
<feature type="region of interest" description="Disordered" evidence="11">
    <location>
        <begin position="750"/>
        <end position="780"/>
    </location>
</feature>
<feature type="domain" description="Protein kinase" evidence="12">
    <location>
        <begin position="18"/>
        <end position="273"/>
    </location>
</feature>
<comment type="catalytic activity">
    <reaction evidence="9">
        <text>L-seryl-[protein] + ATP = O-phospho-L-seryl-[protein] + ADP + H(+)</text>
        <dbReference type="Rhea" id="RHEA:17989"/>
        <dbReference type="Rhea" id="RHEA-COMP:9863"/>
        <dbReference type="Rhea" id="RHEA-COMP:11604"/>
        <dbReference type="ChEBI" id="CHEBI:15378"/>
        <dbReference type="ChEBI" id="CHEBI:29999"/>
        <dbReference type="ChEBI" id="CHEBI:30616"/>
        <dbReference type="ChEBI" id="CHEBI:83421"/>
        <dbReference type="ChEBI" id="CHEBI:456216"/>
        <dbReference type="EC" id="2.7.11.1"/>
    </reaction>
</comment>
<dbReference type="InterPro" id="IPR005543">
    <property type="entry name" value="PASTA_dom"/>
</dbReference>
<keyword evidence="7 10" id="KW-0067">ATP-binding</keyword>
<dbReference type="InterPro" id="IPR011009">
    <property type="entry name" value="Kinase-like_dom_sf"/>
</dbReference>
<evidence type="ECO:0000259" key="13">
    <source>
        <dbReference type="PROSITE" id="PS51178"/>
    </source>
</evidence>
<gene>
    <name evidence="14" type="ORF">PO878_18025</name>
</gene>
<feature type="compositionally biased region" description="Low complexity" evidence="11">
    <location>
        <begin position="353"/>
        <end position="368"/>
    </location>
</feature>
<proteinExistence type="predicted"/>
<dbReference type="RefSeq" id="WP_272735922.1">
    <property type="nucleotide sequence ID" value="NZ_CP116942.1"/>
</dbReference>
<feature type="region of interest" description="Disordered" evidence="11">
    <location>
        <begin position="291"/>
        <end position="313"/>
    </location>
</feature>
<dbReference type="SUPFAM" id="SSF56112">
    <property type="entry name" value="Protein kinase-like (PK-like)"/>
    <property type="match status" value="1"/>
</dbReference>
<keyword evidence="5 10" id="KW-0547">Nucleotide-binding</keyword>
<dbReference type="CDD" id="cd14014">
    <property type="entry name" value="STKc_PknB_like"/>
    <property type="match status" value="1"/>
</dbReference>
<evidence type="ECO:0000256" key="8">
    <source>
        <dbReference type="ARBA" id="ARBA00047899"/>
    </source>
</evidence>
<organism evidence="14 15">
    <name type="scientific">Iamia majanohamensis</name>
    <dbReference type="NCBI Taxonomy" id="467976"/>
    <lineage>
        <taxon>Bacteria</taxon>
        <taxon>Bacillati</taxon>
        <taxon>Actinomycetota</taxon>
        <taxon>Acidimicrobiia</taxon>
        <taxon>Acidimicrobiales</taxon>
        <taxon>Iamiaceae</taxon>
        <taxon>Iamia</taxon>
    </lineage>
</organism>
<dbReference type="Gene3D" id="3.30.200.20">
    <property type="entry name" value="Phosphorylase Kinase, domain 1"/>
    <property type="match status" value="1"/>
</dbReference>
<feature type="binding site" evidence="10">
    <location>
        <position position="47"/>
    </location>
    <ligand>
        <name>ATP</name>
        <dbReference type="ChEBI" id="CHEBI:30616"/>
    </ligand>
</feature>
<sequence length="780" mass="79900">MATSRMAEQIGRVLGGRYRLVAPVGRGASAQVFVADDVRLRRQVAVKVLHDALADDQEFLRRFRTEAQAAAALNHPHVMAVYDWGQDGDESPWIVTEYLGGGSLRALLDRGHRLTPSQALVVGLQAARGLDYAHRRGFVHRDVKPANLLFGDEGRLRIADFGLARALAEAAWTEPQGAVVGTARYASPEQAQGLALTGHADVYSLALVLVEAVTGEVPFATDTTLGTLMARVGKPLEVPEALGALAAPLAEAGAPDPDERLDGRALAAALTRVATELPRPAPVPLAGAVDVDLADDPHPTELPGSGPVTPSRDDLEVPAFVRSGAVVAGGDAVGADDGDAPAVGDHDGTVLTDARGAGLAGAPDPADGTLAWRPDAEGTGPGEARGDGPDDATTVGAPPTGPTGPRRAVAFAPVDDDRTRVVDVPPPAPPRDDDRTRVVDVPPPAPPSDGGALGDGPEGWGDDPDDPDELDDEEPWDPRSPTGRRRRWPGRLAALVFALAVGAVVALVVADLTEATPVHAVPTVADQSVGSARADLSELGWEVVVEEVRRDGTTAGDVLGTRPDAGTDLAEGEAVTLLVSEGATLVDLPAVAAGMDLEEATDLLTFSGLEPDVTRRFDEEVPADVVISVADDLPDPVERGTPVGLVVSDGPEPRTIPGDLAGQPQDAVVGALTELGLATDVQGEFSDDVDAGLVIGTAPGAGAEVDRDSTVEVVVSQGPDLVTVPDVSGAGSLAAAVDALEAAGLVAGDVEGPATGTPSGTTPGVGQEVRRGSRVDITLE</sequence>
<dbReference type="EC" id="2.7.11.1" evidence="1"/>
<dbReference type="FunFam" id="3.30.200.20:FF:000035">
    <property type="entry name" value="Serine/threonine protein kinase Stk1"/>
    <property type="match status" value="1"/>
</dbReference>
<evidence type="ECO:0000256" key="5">
    <source>
        <dbReference type="ARBA" id="ARBA00022741"/>
    </source>
</evidence>
<feature type="compositionally biased region" description="Low complexity" evidence="11">
    <location>
        <begin position="392"/>
        <end position="409"/>
    </location>
</feature>
<evidence type="ECO:0000256" key="2">
    <source>
        <dbReference type="ARBA" id="ARBA00022527"/>
    </source>
</evidence>
<dbReference type="PANTHER" id="PTHR43289">
    <property type="entry name" value="MITOGEN-ACTIVATED PROTEIN KINASE KINASE KINASE 20-RELATED"/>
    <property type="match status" value="1"/>
</dbReference>
<feature type="domain" description="PASTA" evidence="13">
    <location>
        <begin position="515"/>
        <end position="581"/>
    </location>
</feature>
<evidence type="ECO:0000256" key="7">
    <source>
        <dbReference type="ARBA" id="ARBA00022840"/>
    </source>
</evidence>
<keyword evidence="15" id="KW-1185">Reference proteome</keyword>
<accession>A0AAF0BVI1</accession>
<evidence type="ECO:0000256" key="1">
    <source>
        <dbReference type="ARBA" id="ARBA00012513"/>
    </source>
</evidence>
<feature type="domain" description="PASTA" evidence="13">
    <location>
        <begin position="650"/>
        <end position="717"/>
    </location>
</feature>
<keyword evidence="4" id="KW-0677">Repeat</keyword>
<evidence type="ECO:0000256" key="11">
    <source>
        <dbReference type="SAM" id="MobiDB-lite"/>
    </source>
</evidence>
<evidence type="ECO:0000256" key="9">
    <source>
        <dbReference type="ARBA" id="ARBA00048679"/>
    </source>
</evidence>
<dbReference type="Pfam" id="PF00069">
    <property type="entry name" value="Pkinase"/>
    <property type="match status" value="1"/>
</dbReference>
<dbReference type="InterPro" id="IPR017441">
    <property type="entry name" value="Protein_kinase_ATP_BS"/>
</dbReference>
<feature type="compositionally biased region" description="Low complexity" evidence="11">
    <location>
        <begin position="750"/>
        <end position="764"/>
    </location>
</feature>
<keyword evidence="2" id="KW-0723">Serine/threonine-protein kinase</keyword>
<dbReference type="Pfam" id="PF03793">
    <property type="entry name" value="PASTA"/>
    <property type="match status" value="3"/>
</dbReference>